<dbReference type="RefSeq" id="WP_184966045.1">
    <property type="nucleotide sequence ID" value="NZ_JACHIN010000007.1"/>
</dbReference>
<dbReference type="AlphaFoldDB" id="A0A7W8A5P0"/>
<evidence type="ECO:0000313" key="1">
    <source>
        <dbReference type="EMBL" id="MBB5079994.1"/>
    </source>
</evidence>
<accession>A0A7W8A5P0</accession>
<organism evidence="1 2">
    <name type="scientific">Nonomuraea endophytica</name>
    <dbReference type="NCBI Taxonomy" id="714136"/>
    <lineage>
        <taxon>Bacteria</taxon>
        <taxon>Bacillati</taxon>
        <taxon>Actinomycetota</taxon>
        <taxon>Actinomycetes</taxon>
        <taxon>Streptosporangiales</taxon>
        <taxon>Streptosporangiaceae</taxon>
        <taxon>Nonomuraea</taxon>
    </lineage>
</organism>
<reference evidence="1 2" key="1">
    <citation type="submission" date="2020-08" db="EMBL/GenBank/DDBJ databases">
        <title>Genomic Encyclopedia of Type Strains, Phase IV (KMG-IV): sequencing the most valuable type-strain genomes for metagenomic binning, comparative biology and taxonomic classification.</title>
        <authorList>
            <person name="Goeker M."/>
        </authorList>
    </citation>
    <scope>NUCLEOTIDE SEQUENCE [LARGE SCALE GENOMIC DNA]</scope>
    <source>
        <strain evidence="1 2">DSM 45385</strain>
    </source>
</reference>
<dbReference type="Proteomes" id="UP000568380">
    <property type="component" value="Unassembled WGS sequence"/>
</dbReference>
<gene>
    <name evidence="1" type="ORF">HNR40_005480</name>
</gene>
<proteinExistence type="predicted"/>
<protein>
    <submittedName>
        <fullName evidence="1">Uncharacterized protein</fullName>
    </submittedName>
</protein>
<sequence length="307" mass="33349">MQITFPVPASLTALFVVAIERLRFDIEGMLPWRIGRPHRRAAMAALGTPLLTLTHSTAQWRPGGVDLTVDERRLLRRTRQHVVVSSTAPPQALPASLQVARAAARAIAEECTGMVVDPLVGYALPSCARCAGEPSSFRLTDDWLGWSVDVHDTATCPPWNPADTRACDCLRVTSRGLRRFALPEITLDGAACAHNLCAINLLRAVAQRLLTDHLAFLSANPEARERTIDDHLRIHDHALFSDRQSFGVRLTPCETPGSIRRLKVGPAPGSGQITCLKVGPPSDFTGTLNDWLCSTQGATPITYLTAA</sequence>
<dbReference type="EMBL" id="JACHIN010000007">
    <property type="protein sequence ID" value="MBB5079994.1"/>
    <property type="molecule type" value="Genomic_DNA"/>
</dbReference>
<name>A0A7W8A5P0_9ACTN</name>
<evidence type="ECO:0000313" key="2">
    <source>
        <dbReference type="Proteomes" id="UP000568380"/>
    </source>
</evidence>
<comment type="caution">
    <text evidence="1">The sequence shown here is derived from an EMBL/GenBank/DDBJ whole genome shotgun (WGS) entry which is preliminary data.</text>
</comment>
<keyword evidence="2" id="KW-1185">Reference proteome</keyword>